<dbReference type="InterPro" id="IPR013461">
    <property type="entry name" value="ClpA"/>
</dbReference>
<dbReference type="PANTHER" id="PTHR11638:SF111">
    <property type="entry name" value="ATP-DEPENDENT CLP PROTEASE ATP-BINDING SUBUNIT CLPA"/>
    <property type="match status" value="1"/>
</dbReference>
<gene>
    <name evidence="8" type="primary">clpA</name>
    <name evidence="8" type="ORF">FcAc13_07055</name>
</gene>
<dbReference type="InterPro" id="IPR027417">
    <property type="entry name" value="P-loop_NTPase"/>
</dbReference>
<evidence type="ECO:0000256" key="3">
    <source>
        <dbReference type="ARBA" id="ARBA00022741"/>
    </source>
</evidence>
<evidence type="ECO:0000256" key="4">
    <source>
        <dbReference type="ARBA" id="ARBA00022840"/>
    </source>
</evidence>
<organism evidence="8 9">
    <name type="scientific">Frischella japonica</name>
    <dbReference type="NCBI Taxonomy" id="2741544"/>
    <lineage>
        <taxon>Bacteria</taxon>
        <taxon>Pseudomonadati</taxon>
        <taxon>Pseudomonadota</taxon>
        <taxon>Gammaproteobacteria</taxon>
        <taxon>Orbales</taxon>
        <taxon>Orbaceae</taxon>
        <taxon>Frischella</taxon>
    </lineage>
</organism>
<evidence type="ECO:0000259" key="7">
    <source>
        <dbReference type="PROSITE" id="PS51903"/>
    </source>
</evidence>
<dbReference type="GO" id="GO:0006508">
    <property type="term" value="P:proteolysis"/>
    <property type="evidence" value="ECO:0007669"/>
    <property type="project" value="UniProtKB-KW"/>
</dbReference>
<evidence type="ECO:0000256" key="1">
    <source>
        <dbReference type="ARBA" id="ARBA00008675"/>
    </source>
</evidence>
<keyword evidence="8" id="KW-0645">Protease</keyword>
<evidence type="ECO:0000256" key="5">
    <source>
        <dbReference type="ARBA" id="ARBA00023186"/>
    </source>
</evidence>
<dbReference type="Pfam" id="PF07724">
    <property type="entry name" value="AAA_2"/>
    <property type="match status" value="1"/>
</dbReference>
<dbReference type="InterPro" id="IPR019489">
    <property type="entry name" value="Clp_ATPase_C"/>
</dbReference>
<accession>A0ABR7QXW3</accession>
<dbReference type="PROSITE" id="PS51903">
    <property type="entry name" value="CLP_R"/>
    <property type="match status" value="1"/>
</dbReference>
<keyword evidence="8" id="KW-0378">Hydrolase</keyword>
<dbReference type="NCBIfam" id="TIGR02639">
    <property type="entry name" value="ClpA"/>
    <property type="match status" value="1"/>
</dbReference>
<dbReference type="InterPro" id="IPR036628">
    <property type="entry name" value="Clp_N_dom_sf"/>
</dbReference>
<dbReference type="Pfam" id="PF00004">
    <property type="entry name" value="AAA"/>
    <property type="match status" value="1"/>
</dbReference>
<sequence length="768" mass="86545">MISKPLQSVINDAFTKAQNLRYEYLTVEQLLLSLLKDESIIQIFNNLNIDMDHLINEINWYIEENATFLSNIGLNQQTEPTLAFHRVIENAIIQVQSAGKSEVTCSDLLVAILGEEDSQIVYLLTCMGLDWLTLTQYLSELHYGSSISKDFGLESDSSFYNKAHQYFFESHHNKESDKELNQDPLLLYTTNLNQLAEEGQIDPIIGRERDIERVMQVLCRRRKNNPILVGEAGVGKTAIAEGLAWLIEQNKVPKVLKKATIYSFNISALIAGTTYRGDFEKRFQQLIQALESQPNCILFIDEIHVIIGAGATGESKLDTASLFKPLLASGKIRVFGSTTYQEYNRLFEKDRALARRFQKIDITEPSIADTVKILMGLKSRYEQFHHITYTPEALKSAVELSVKYLPDRFLPDKAIDLIDEAGAQNRLLTAKKQKKIIDTVDIEKIIAQMARIPETTVSTSDKTKLQNLSDDLKSVVFGQDKAINVLSDAITLNRAGLGRDHKPIGSFLFAGPTGVGKTEVTLQLAKMLGIELLRFDMSEYKESHTVSRLIGSPPGYVGFEQGGLLTDQVLKHPYAVLLLDEIEKAHPDIYNLLLQIMDNGTLTDSNGRKADFRNIIIVMTTNAGVQESIKTSIGFSQQDNSHNAMLEIKRVFSPEFRNRLDNIIWFEHLSKPIMLQIVDKLITELKDQLKDKNVSLSLTKEVNNYLANCGYDKTMGARPMGRIIQEQIKKPLAQQILFGELQHGGNVKISLINNKLNFIYRAKVVASK</sequence>
<dbReference type="SUPFAM" id="SSF52540">
    <property type="entry name" value="P-loop containing nucleoside triphosphate hydrolases"/>
    <property type="match status" value="2"/>
</dbReference>
<dbReference type="SMART" id="SM01086">
    <property type="entry name" value="ClpB_D2-small"/>
    <property type="match status" value="1"/>
</dbReference>
<dbReference type="PANTHER" id="PTHR11638">
    <property type="entry name" value="ATP-DEPENDENT CLP PROTEASE"/>
    <property type="match status" value="1"/>
</dbReference>
<keyword evidence="5" id="KW-0143">Chaperone</keyword>
<proteinExistence type="inferred from homology"/>
<keyword evidence="2 6" id="KW-0677">Repeat</keyword>
<dbReference type="Pfam" id="PF02861">
    <property type="entry name" value="Clp_N"/>
    <property type="match status" value="1"/>
</dbReference>
<dbReference type="EMBL" id="JABURY010000016">
    <property type="protein sequence ID" value="MBC9131066.1"/>
    <property type="molecule type" value="Genomic_DNA"/>
</dbReference>
<dbReference type="Pfam" id="PF10431">
    <property type="entry name" value="ClpB_D2-small"/>
    <property type="match status" value="1"/>
</dbReference>
<evidence type="ECO:0000313" key="9">
    <source>
        <dbReference type="Proteomes" id="UP000651208"/>
    </source>
</evidence>
<dbReference type="Gene3D" id="1.10.1780.10">
    <property type="entry name" value="Clp, N-terminal domain"/>
    <property type="match status" value="1"/>
</dbReference>
<dbReference type="PRINTS" id="PR00300">
    <property type="entry name" value="CLPPROTEASEA"/>
</dbReference>
<evidence type="ECO:0000256" key="6">
    <source>
        <dbReference type="PROSITE-ProRule" id="PRU01251"/>
    </source>
</evidence>
<dbReference type="InterPro" id="IPR004176">
    <property type="entry name" value="Clp_R_N"/>
</dbReference>
<dbReference type="Gene3D" id="3.40.50.300">
    <property type="entry name" value="P-loop containing nucleotide triphosphate hydrolases"/>
    <property type="match status" value="2"/>
</dbReference>
<dbReference type="Gene3D" id="1.10.8.60">
    <property type="match status" value="2"/>
</dbReference>
<dbReference type="Pfam" id="PF17871">
    <property type="entry name" value="AAA_lid_9"/>
    <property type="match status" value="1"/>
</dbReference>
<name>A0ABR7QXW3_9GAMM</name>
<dbReference type="GO" id="GO:0005524">
    <property type="term" value="F:ATP binding"/>
    <property type="evidence" value="ECO:0007669"/>
    <property type="project" value="UniProtKB-KW"/>
</dbReference>
<dbReference type="Proteomes" id="UP000651208">
    <property type="component" value="Unassembled WGS sequence"/>
</dbReference>
<dbReference type="InterPro" id="IPR001270">
    <property type="entry name" value="ClpA/B"/>
</dbReference>
<dbReference type="CDD" id="cd00009">
    <property type="entry name" value="AAA"/>
    <property type="match status" value="1"/>
</dbReference>
<comment type="similarity">
    <text evidence="1">Belongs to the ClpA/ClpB family.</text>
</comment>
<dbReference type="InterPro" id="IPR003959">
    <property type="entry name" value="ATPase_AAA_core"/>
</dbReference>
<dbReference type="InterPro" id="IPR050130">
    <property type="entry name" value="ClpA_ClpB"/>
</dbReference>
<keyword evidence="3" id="KW-0547">Nucleotide-binding</keyword>
<keyword evidence="9" id="KW-1185">Reference proteome</keyword>
<reference evidence="8 9" key="1">
    <citation type="submission" date="2020-06" db="EMBL/GenBank/DDBJ databases">
        <title>Frischella cerana isolated from Apis cerana gut homogenate.</title>
        <authorList>
            <person name="Wolter L.A."/>
            <person name="Suenami S."/>
            <person name="Miyazaki R."/>
        </authorList>
    </citation>
    <scope>NUCLEOTIDE SEQUENCE [LARGE SCALE GENOMIC DNA]</scope>
    <source>
        <strain evidence="8 9">Ac13</strain>
    </source>
</reference>
<dbReference type="InterPro" id="IPR003593">
    <property type="entry name" value="AAA+_ATPase"/>
</dbReference>
<dbReference type="SUPFAM" id="SSF81923">
    <property type="entry name" value="Double Clp-N motif"/>
    <property type="match status" value="1"/>
</dbReference>
<dbReference type="CDD" id="cd19499">
    <property type="entry name" value="RecA-like_ClpB_Hsp104-like"/>
    <property type="match status" value="1"/>
</dbReference>
<feature type="domain" description="Clp R" evidence="7">
    <location>
        <begin position="1"/>
        <end position="144"/>
    </location>
</feature>
<keyword evidence="4 8" id="KW-0067">ATP-binding</keyword>
<dbReference type="SMART" id="SM00382">
    <property type="entry name" value="AAA"/>
    <property type="match status" value="2"/>
</dbReference>
<comment type="caution">
    <text evidence="8">The sequence shown here is derived from an EMBL/GenBank/DDBJ whole genome shotgun (WGS) entry which is preliminary data.</text>
</comment>
<dbReference type="InterPro" id="IPR041546">
    <property type="entry name" value="ClpA/ClpB_AAA_lid"/>
</dbReference>
<dbReference type="InterPro" id="IPR028299">
    <property type="entry name" value="ClpA/B_CS2"/>
</dbReference>
<dbReference type="GO" id="GO:0008233">
    <property type="term" value="F:peptidase activity"/>
    <property type="evidence" value="ECO:0007669"/>
    <property type="project" value="UniProtKB-KW"/>
</dbReference>
<protein>
    <submittedName>
        <fullName evidence="8">ATP-dependent Clp protease ATP-binding subunit ClpA</fullName>
    </submittedName>
</protein>
<dbReference type="RefSeq" id="WP_187755515.1">
    <property type="nucleotide sequence ID" value="NZ_JABURY010000016.1"/>
</dbReference>
<evidence type="ECO:0000256" key="2">
    <source>
        <dbReference type="ARBA" id="ARBA00022737"/>
    </source>
</evidence>
<dbReference type="PROSITE" id="PS00871">
    <property type="entry name" value="CLPAB_2"/>
    <property type="match status" value="1"/>
</dbReference>
<evidence type="ECO:0000313" key="8">
    <source>
        <dbReference type="EMBL" id="MBC9131066.1"/>
    </source>
</evidence>